<dbReference type="EC" id="3.4.22.-" evidence="11"/>
<dbReference type="PANTHER" id="PTHR22624:SF52">
    <property type="entry name" value="CYSTEINE PROTEASE"/>
    <property type="match status" value="1"/>
</dbReference>
<feature type="compositionally biased region" description="Polar residues" evidence="12">
    <location>
        <begin position="559"/>
        <end position="580"/>
    </location>
</feature>
<comment type="subcellular location">
    <subcellularLocation>
        <location evidence="1 11">Cytoplasm</location>
    </subcellularLocation>
</comment>
<evidence type="ECO:0000256" key="10">
    <source>
        <dbReference type="ARBA" id="ARBA00029362"/>
    </source>
</evidence>
<evidence type="ECO:0000256" key="3">
    <source>
        <dbReference type="ARBA" id="ARBA00022448"/>
    </source>
</evidence>
<comment type="function">
    <text evidence="11">Cysteine protease that plays a key role in autophagy by mediating both proteolytic activation and delipidation of ATG8 family proteins.</text>
</comment>
<evidence type="ECO:0000256" key="2">
    <source>
        <dbReference type="ARBA" id="ARBA00010958"/>
    </source>
</evidence>
<reference evidence="14" key="1">
    <citation type="journal article" date="2018" name="Aquat. Toxicol.">
        <title>Genome-wide identification of 99 autophagy-related (Atg) genes in the monogonont rotifer Brachionus spp. and transcriptional modulation in response to cadmium.</title>
        <authorList>
            <person name="Kang H.M."/>
            <person name="Lee J.S."/>
            <person name="Kim M.S."/>
            <person name="Lee Y.H."/>
            <person name="Jung J.H."/>
            <person name="Hagiwara A."/>
            <person name="Zhou B."/>
            <person name="Lee J.S."/>
            <person name="Jeong C.B."/>
        </authorList>
    </citation>
    <scope>NUCLEOTIDE SEQUENCE</scope>
</reference>
<evidence type="ECO:0000256" key="4">
    <source>
        <dbReference type="ARBA" id="ARBA00022490"/>
    </source>
</evidence>
<keyword evidence="9 11" id="KW-0072">Autophagy</keyword>
<keyword evidence="8 11" id="KW-0653">Protein transport</keyword>
<dbReference type="GO" id="GO:0034727">
    <property type="term" value="P:piecemeal microautophagy of the nucleus"/>
    <property type="evidence" value="ECO:0007669"/>
    <property type="project" value="TreeGrafter"/>
</dbReference>
<evidence type="ECO:0000256" key="8">
    <source>
        <dbReference type="ARBA" id="ARBA00022927"/>
    </source>
</evidence>
<dbReference type="AlphaFoldDB" id="A0A2Z4EUM9"/>
<evidence type="ECO:0000256" key="5">
    <source>
        <dbReference type="ARBA" id="ARBA00022670"/>
    </source>
</evidence>
<evidence type="ECO:0000256" key="12">
    <source>
        <dbReference type="SAM" id="MobiDB-lite"/>
    </source>
</evidence>
<evidence type="ECO:0000256" key="11">
    <source>
        <dbReference type="RuleBase" id="RU363115"/>
    </source>
</evidence>
<dbReference type="GO" id="GO:0035973">
    <property type="term" value="P:aggrephagy"/>
    <property type="evidence" value="ECO:0007669"/>
    <property type="project" value="TreeGrafter"/>
</dbReference>
<protein>
    <recommendedName>
        <fullName evidence="11">Cysteine protease</fullName>
        <ecNumber evidence="11">3.4.22.-</ecNumber>
    </recommendedName>
</protein>
<dbReference type="EMBL" id="MH231885">
    <property type="protein sequence ID" value="AWV66692.1"/>
    <property type="molecule type" value="mRNA"/>
</dbReference>
<reference evidence="14" key="2">
    <citation type="submission" date="2018-04" db="EMBL/GenBank/DDBJ databases">
        <authorList>
            <person name="Go L.Y."/>
            <person name="Mitchell J.A."/>
        </authorList>
    </citation>
    <scope>NUCLEOTIDE SEQUENCE</scope>
</reference>
<dbReference type="GO" id="GO:0005737">
    <property type="term" value="C:cytoplasm"/>
    <property type="evidence" value="ECO:0007669"/>
    <property type="project" value="UniProtKB-SubCell"/>
</dbReference>
<feature type="region of interest" description="Disordered" evidence="12">
    <location>
        <begin position="559"/>
        <end position="594"/>
    </location>
</feature>
<dbReference type="PANTHER" id="PTHR22624">
    <property type="entry name" value="CYSTEINE PROTEASE ATG4"/>
    <property type="match status" value="1"/>
</dbReference>
<dbReference type="GO" id="GO:0004197">
    <property type="term" value="F:cysteine-type endopeptidase activity"/>
    <property type="evidence" value="ECO:0007669"/>
    <property type="project" value="TreeGrafter"/>
</dbReference>
<comment type="similarity">
    <text evidence="2 11">Belongs to the peptidase C54 family.</text>
</comment>
<comment type="catalytic activity">
    <reaction evidence="10">
        <text>[protein]-C-terminal L-amino acid-glycyl-phosphatidylethanolamide + H2O = [protein]-C-terminal L-amino acid-glycine + a 1,2-diacyl-sn-glycero-3-phosphoethanolamine</text>
        <dbReference type="Rhea" id="RHEA:67548"/>
        <dbReference type="Rhea" id="RHEA-COMP:17323"/>
        <dbReference type="Rhea" id="RHEA-COMP:17324"/>
        <dbReference type="ChEBI" id="CHEBI:15377"/>
        <dbReference type="ChEBI" id="CHEBI:64612"/>
        <dbReference type="ChEBI" id="CHEBI:172940"/>
        <dbReference type="ChEBI" id="CHEBI:172941"/>
    </reaction>
    <physiologicalReaction direction="left-to-right" evidence="10">
        <dbReference type="Rhea" id="RHEA:67549"/>
    </physiologicalReaction>
</comment>
<dbReference type="GO" id="GO:0019786">
    <property type="term" value="F:protein-phosphatidylethanolamide deconjugating activity"/>
    <property type="evidence" value="ECO:0007669"/>
    <property type="project" value="InterPro"/>
</dbReference>
<proteinExistence type="evidence at transcript level"/>
<accession>A0A2Z4EUM9</accession>
<organism evidence="14">
    <name type="scientific">Brachionus koreanus</name>
    <dbReference type="NCBI Taxonomy" id="1199090"/>
    <lineage>
        <taxon>Eukaryota</taxon>
        <taxon>Metazoa</taxon>
        <taxon>Spiralia</taxon>
        <taxon>Gnathifera</taxon>
        <taxon>Rotifera</taxon>
        <taxon>Eurotatoria</taxon>
        <taxon>Monogononta</taxon>
        <taxon>Pseudotrocha</taxon>
        <taxon>Ploima</taxon>
        <taxon>Brachionidae</taxon>
        <taxon>Brachionus</taxon>
    </lineage>
</organism>
<evidence type="ECO:0000259" key="13">
    <source>
        <dbReference type="Pfam" id="PF03416"/>
    </source>
</evidence>
<evidence type="ECO:0000313" key="14">
    <source>
        <dbReference type="EMBL" id="AWV66692.1"/>
    </source>
</evidence>
<keyword evidence="4 11" id="KW-0963">Cytoplasm</keyword>
<keyword evidence="6 11" id="KW-0378">Hydrolase</keyword>
<name>A0A2Z4EUM9_9BILA</name>
<evidence type="ECO:0000256" key="1">
    <source>
        <dbReference type="ARBA" id="ARBA00004496"/>
    </source>
</evidence>
<evidence type="ECO:0000256" key="9">
    <source>
        <dbReference type="ARBA" id="ARBA00023006"/>
    </source>
</evidence>
<dbReference type="InterPro" id="IPR005078">
    <property type="entry name" value="Peptidase_C54"/>
</dbReference>
<dbReference type="GO" id="GO:0000423">
    <property type="term" value="P:mitophagy"/>
    <property type="evidence" value="ECO:0007669"/>
    <property type="project" value="TreeGrafter"/>
</dbReference>
<dbReference type="GO" id="GO:0016485">
    <property type="term" value="P:protein processing"/>
    <property type="evidence" value="ECO:0007669"/>
    <property type="project" value="TreeGrafter"/>
</dbReference>
<keyword evidence="3" id="KW-0813">Transport</keyword>
<gene>
    <name evidence="14" type="primary">Atg4B</name>
</gene>
<dbReference type="InterPro" id="IPR046792">
    <property type="entry name" value="Peptidase_C54_cat"/>
</dbReference>
<dbReference type="GO" id="GO:0000045">
    <property type="term" value="P:autophagosome assembly"/>
    <property type="evidence" value="ECO:0007669"/>
    <property type="project" value="TreeGrafter"/>
</dbReference>
<dbReference type="Pfam" id="PF03416">
    <property type="entry name" value="Peptidase_C54"/>
    <property type="match status" value="1"/>
</dbReference>
<dbReference type="SUPFAM" id="SSF54001">
    <property type="entry name" value="Cysteine proteinases"/>
    <property type="match status" value="1"/>
</dbReference>
<keyword evidence="5 11" id="KW-0645">Protease</keyword>
<sequence length="594" mass="68434">MEIKKNIKNYDHTMNVSYFDEHSLCHISYEDINDTRNSNRPLQNFSSNSFQSMSFVNIDNEVINGNRFNSEPREKSDDSDSSNNGIELEHVKHKLSSLWNNVKYGWSSYIKKPGKIDLIKNEPIFVLGKKFFPEQYDKYKQASSSSDITVVGNSRFFTINEEFESIKPSFPLTDDLDFSFFYTPSDFEEITASNEHKTEKYADKNVRTALEQEIYSRLWFTYRKDFEPLNGNVKYTSDCGWGCMLRSAQMLIAQGLIYHFFGPEWSLNKSLQDEQSLHLYKNIISLFNDRSSLKCPFGLHTLLELADKADSRIGNNKSNSRVGTWFGPTSVCTLMKESLNESVNIKLLDNIKIYVAQDCTIFKPDLLNMCTRDGSFVPCIVLIPARLGGNSVNEIYIDTLKMHLEMKNCLGIIGGKPKHSLYFFGYQADKILFLDPHLCQPSVNIYSSEDDDSKNFDNKSYHCSNAGYISFNKLDPSIAIGFYFKNRDELNEFCEFMKKNSQSEYFHSIFGVSEESFEKLQLNYEMFSLDERSYEENSLKSPVRRKKSKEKKGYFDKMLNNNSLNKAKVSTSTRSGSSKTNGKKISDSDDFVLV</sequence>
<feature type="region of interest" description="Disordered" evidence="12">
    <location>
        <begin position="66"/>
        <end position="85"/>
    </location>
</feature>
<evidence type="ECO:0000256" key="7">
    <source>
        <dbReference type="ARBA" id="ARBA00022807"/>
    </source>
</evidence>
<dbReference type="InterPro" id="IPR038765">
    <property type="entry name" value="Papain-like_cys_pep_sf"/>
</dbReference>
<keyword evidence="7" id="KW-0788">Thiol protease</keyword>
<feature type="domain" description="Peptidase C54 catalytic" evidence="13">
    <location>
        <begin position="209"/>
        <end position="495"/>
    </location>
</feature>
<dbReference type="GO" id="GO:0015031">
    <property type="term" value="P:protein transport"/>
    <property type="evidence" value="ECO:0007669"/>
    <property type="project" value="UniProtKB-KW"/>
</dbReference>
<evidence type="ECO:0000256" key="6">
    <source>
        <dbReference type="ARBA" id="ARBA00022801"/>
    </source>
</evidence>